<keyword evidence="7" id="KW-1185">Reference proteome</keyword>
<comment type="similarity">
    <text evidence="1">Belongs to the DNA mismatch repair MutS family.</text>
</comment>
<dbReference type="GO" id="GO:0005524">
    <property type="term" value="F:ATP binding"/>
    <property type="evidence" value="ECO:0007669"/>
    <property type="project" value="UniProtKB-KW"/>
</dbReference>
<keyword evidence="2" id="KW-0547">Nucleotide-binding</keyword>
<dbReference type="PROSITE" id="PS00486">
    <property type="entry name" value="DNA_MISMATCH_REPAIR_2"/>
    <property type="match status" value="1"/>
</dbReference>
<dbReference type="GO" id="GO:0032301">
    <property type="term" value="C:MutSalpha complex"/>
    <property type="evidence" value="ECO:0007669"/>
    <property type="project" value="TreeGrafter"/>
</dbReference>
<accession>A0A8J4YGE4</accession>
<dbReference type="SUPFAM" id="SSF52540">
    <property type="entry name" value="P-loop containing nucleoside triphosphate hydrolases"/>
    <property type="match status" value="1"/>
</dbReference>
<dbReference type="Gene3D" id="3.40.50.300">
    <property type="entry name" value="P-loop containing nucleotide triphosphate hydrolases"/>
    <property type="match status" value="1"/>
</dbReference>
<evidence type="ECO:0000256" key="1">
    <source>
        <dbReference type="ARBA" id="ARBA00006271"/>
    </source>
</evidence>
<gene>
    <name evidence="6" type="primary">MSH6_1</name>
    <name evidence="6" type="ORF">GWK47_043993</name>
</gene>
<protein>
    <submittedName>
        <fullName evidence="6">DNA mismatch repair protein Msh6</fullName>
    </submittedName>
</protein>
<dbReference type="OrthoDB" id="121051at2759"/>
<sequence length="615" mass="67550">MCAPLCSPSAIQRRLDAIADLRDNPGVMAEVVVMLKTLPDLERMLANAAENTARPGEDAGKVSAGVLLVLFSVLEGYLVSVSVFEGYLSAHPGLNRQASHPDTRAIYFEEVKHNKKKVEGFLAALKGFKTCIDIINLFKGVRSSLTSTLLKGCVTTTDDDGKFPLLDEALSFFDTAFDHLEAQKEGKIVPRAGVDAEYDEALEQISATKQELAVYLKEQCKYFGTKVVYWGNDKKRYQLEVPESASRRAGDAYELMSQRKGHRRYWTEETRDLLAAMTQGEEHRNASLTDIARRIFHQFDMHQKHWEGAVQCVASLDVLCSLTTFSREADTVQPQVVSPKGTGQPFLEIRNGLHPCLLSTMADELIPNDVVVGGPDKDAHCPLVLITGPNMGGKSTLMRQTALICLLAQMGSYVPAASCRLTPVDRVFTRVGASDRIMAGESTFYVELAETSSILQHATQHSLVLVDELGRGTATYDGTAIASGVVDALALRGCRTLFSTHYHALVDTFHHNPNISLGHMACMVEGEDNEDPSQETITFLYKFAAGSCPKSYGFNVARLAGLPEAVIRRARQKAKELEKMNLKKQAFARVLNCLGAEPGVLRTAVTDTLKSLRME</sequence>
<dbReference type="Gene3D" id="1.10.1420.10">
    <property type="match status" value="2"/>
</dbReference>
<dbReference type="AlphaFoldDB" id="A0A8J4YGE4"/>
<dbReference type="GO" id="GO:0140664">
    <property type="term" value="F:ATP-dependent DNA damage sensor activity"/>
    <property type="evidence" value="ECO:0007669"/>
    <property type="project" value="InterPro"/>
</dbReference>
<dbReference type="GO" id="GO:0030983">
    <property type="term" value="F:mismatched DNA binding"/>
    <property type="evidence" value="ECO:0007669"/>
    <property type="project" value="InterPro"/>
</dbReference>
<dbReference type="Pfam" id="PF05190">
    <property type="entry name" value="MutS_IV"/>
    <property type="match status" value="1"/>
</dbReference>
<evidence type="ECO:0000256" key="3">
    <source>
        <dbReference type="ARBA" id="ARBA00022840"/>
    </source>
</evidence>
<evidence type="ECO:0000313" key="6">
    <source>
        <dbReference type="EMBL" id="KAG0722711.1"/>
    </source>
</evidence>
<proteinExistence type="inferred from homology"/>
<dbReference type="GO" id="GO:0006298">
    <property type="term" value="P:mismatch repair"/>
    <property type="evidence" value="ECO:0007669"/>
    <property type="project" value="InterPro"/>
</dbReference>
<dbReference type="Pfam" id="PF00488">
    <property type="entry name" value="MutS_V"/>
    <property type="match status" value="1"/>
</dbReference>
<dbReference type="Pfam" id="PF05192">
    <property type="entry name" value="MutS_III"/>
    <property type="match status" value="1"/>
</dbReference>
<keyword evidence="4" id="KW-0238">DNA-binding</keyword>
<dbReference type="SMART" id="SM00533">
    <property type="entry name" value="MUTSd"/>
    <property type="match status" value="1"/>
</dbReference>
<feature type="domain" description="DNA mismatch repair proteins mutS family" evidence="5">
    <location>
        <begin position="462"/>
        <end position="478"/>
    </location>
</feature>
<evidence type="ECO:0000256" key="2">
    <source>
        <dbReference type="ARBA" id="ARBA00022741"/>
    </source>
</evidence>
<evidence type="ECO:0000313" key="7">
    <source>
        <dbReference type="Proteomes" id="UP000770661"/>
    </source>
</evidence>
<dbReference type="InterPro" id="IPR017261">
    <property type="entry name" value="DNA_mismatch_repair_MutS/MSH"/>
</dbReference>
<dbReference type="InterPro" id="IPR036187">
    <property type="entry name" value="DNA_mismatch_repair_MutS_sf"/>
</dbReference>
<evidence type="ECO:0000259" key="5">
    <source>
        <dbReference type="PROSITE" id="PS00486"/>
    </source>
</evidence>
<dbReference type="InterPro" id="IPR000432">
    <property type="entry name" value="DNA_mismatch_repair_MutS_C"/>
</dbReference>
<dbReference type="InterPro" id="IPR027417">
    <property type="entry name" value="P-loop_NTPase"/>
</dbReference>
<dbReference type="Proteomes" id="UP000770661">
    <property type="component" value="Unassembled WGS sequence"/>
</dbReference>
<evidence type="ECO:0000256" key="4">
    <source>
        <dbReference type="ARBA" id="ARBA00023125"/>
    </source>
</evidence>
<name>A0A8J4YGE4_CHIOP</name>
<dbReference type="SUPFAM" id="SSF48334">
    <property type="entry name" value="DNA repair protein MutS, domain III"/>
    <property type="match status" value="1"/>
</dbReference>
<dbReference type="FunFam" id="3.40.50.300:FF:002677">
    <property type="entry name" value="DNA mismatch repair protein"/>
    <property type="match status" value="1"/>
</dbReference>
<dbReference type="PANTHER" id="PTHR11361">
    <property type="entry name" value="DNA MISMATCH REPAIR PROTEIN MUTS FAMILY MEMBER"/>
    <property type="match status" value="1"/>
</dbReference>
<dbReference type="InterPro" id="IPR007696">
    <property type="entry name" value="DNA_mismatch_repair_MutS_core"/>
</dbReference>
<dbReference type="InterPro" id="IPR045076">
    <property type="entry name" value="MutS"/>
</dbReference>
<reference evidence="6" key="1">
    <citation type="submission" date="2020-07" db="EMBL/GenBank/DDBJ databases">
        <title>The High-quality genome of the commercially important snow crab, Chionoecetes opilio.</title>
        <authorList>
            <person name="Jeong J.-H."/>
            <person name="Ryu S."/>
        </authorList>
    </citation>
    <scope>NUCLEOTIDE SEQUENCE</scope>
    <source>
        <strain evidence="6">MADBK_172401_WGS</strain>
        <tissue evidence="6">Digestive gland</tissue>
    </source>
</reference>
<dbReference type="PANTHER" id="PTHR11361:SF148">
    <property type="entry name" value="DNA MISMATCH REPAIR PROTEIN MSH6"/>
    <property type="match status" value="1"/>
</dbReference>
<dbReference type="SMART" id="SM00534">
    <property type="entry name" value="MUTSac"/>
    <property type="match status" value="1"/>
</dbReference>
<dbReference type="EMBL" id="JACEEZ010009158">
    <property type="protein sequence ID" value="KAG0722711.1"/>
    <property type="molecule type" value="Genomic_DNA"/>
</dbReference>
<organism evidence="6 7">
    <name type="scientific">Chionoecetes opilio</name>
    <name type="common">Atlantic snow crab</name>
    <name type="synonym">Cancer opilio</name>
    <dbReference type="NCBI Taxonomy" id="41210"/>
    <lineage>
        <taxon>Eukaryota</taxon>
        <taxon>Metazoa</taxon>
        <taxon>Ecdysozoa</taxon>
        <taxon>Arthropoda</taxon>
        <taxon>Crustacea</taxon>
        <taxon>Multicrustacea</taxon>
        <taxon>Malacostraca</taxon>
        <taxon>Eumalacostraca</taxon>
        <taxon>Eucarida</taxon>
        <taxon>Decapoda</taxon>
        <taxon>Pleocyemata</taxon>
        <taxon>Brachyura</taxon>
        <taxon>Eubrachyura</taxon>
        <taxon>Majoidea</taxon>
        <taxon>Majidae</taxon>
        <taxon>Chionoecetes</taxon>
    </lineage>
</organism>
<dbReference type="PIRSF" id="PIRSF037677">
    <property type="entry name" value="DNA_mis_repair_Msh6"/>
    <property type="match status" value="1"/>
</dbReference>
<dbReference type="InterPro" id="IPR007861">
    <property type="entry name" value="DNA_mismatch_repair_MutS_clamp"/>
</dbReference>
<keyword evidence="3" id="KW-0067">ATP-binding</keyword>
<dbReference type="FunFam" id="1.10.1420.10:FF:000005">
    <property type="entry name" value="DNA mismatch repair protein"/>
    <property type="match status" value="1"/>
</dbReference>
<comment type="caution">
    <text evidence="6">The sequence shown here is derived from an EMBL/GenBank/DDBJ whole genome shotgun (WGS) entry which is preliminary data.</text>
</comment>